<protein>
    <submittedName>
        <fullName evidence="2">Uncharacterized protein</fullName>
    </submittedName>
</protein>
<evidence type="ECO:0000256" key="1">
    <source>
        <dbReference type="SAM" id="MobiDB-lite"/>
    </source>
</evidence>
<dbReference type="EMBL" id="BOOH01000045">
    <property type="protein sequence ID" value="GIH79023.1"/>
    <property type="molecule type" value="Genomic_DNA"/>
</dbReference>
<feature type="compositionally biased region" description="Basic and acidic residues" evidence="1">
    <location>
        <begin position="56"/>
        <end position="65"/>
    </location>
</feature>
<sequence length="86" mass="8998">MRQPHAAPSKLPGIAVDAGDHTVKATRTALNTGNGQGPYVCSVVARLSRYGAARDTTIRQDKKDSSGQGVTRRYGAAPDDSEPAGF</sequence>
<keyword evidence="3" id="KW-1185">Reference proteome</keyword>
<feature type="region of interest" description="Disordered" evidence="1">
    <location>
        <begin position="55"/>
        <end position="86"/>
    </location>
</feature>
<proteinExistence type="predicted"/>
<reference evidence="2 3" key="1">
    <citation type="submission" date="2021-01" db="EMBL/GenBank/DDBJ databases">
        <title>Whole genome shotgun sequence of Planobispora longispora NBRC 13918.</title>
        <authorList>
            <person name="Komaki H."/>
            <person name="Tamura T."/>
        </authorList>
    </citation>
    <scope>NUCLEOTIDE SEQUENCE [LARGE SCALE GENOMIC DNA]</scope>
    <source>
        <strain evidence="2 3">NBRC 13918</strain>
    </source>
</reference>
<evidence type="ECO:0000313" key="2">
    <source>
        <dbReference type="EMBL" id="GIH79023.1"/>
    </source>
</evidence>
<evidence type="ECO:0000313" key="3">
    <source>
        <dbReference type="Proteomes" id="UP000616724"/>
    </source>
</evidence>
<dbReference type="Proteomes" id="UP000616724">
    <property type="component" value="Unassembled WGS sequence"/>
</dbReference>
<comment type="caution">
    <text evidence="2">The sequence shown here is derived from an EMBL/GenBank/DDBJ whole genome shotgun (WGS) entry which is preliminary data.</text>
</comment>
<organism evidence="2 3">
    <name type="scientific">Planobispora longispora</name>
    <dbReference type="NCBI Taxonomy" id="28887"/>
    <lineage>
        <taxon>Bacteria</taxon>
        <taxon>Bacillati</taxon>
        <taxon>Actinomycetota</taxon>
        <taxon>Actinomycetes</taxon>
        <taxon>Streptosporangiales</taxon>
        <taxon>Streptosporangiaceae</taxon>
        <taxon>Planobispora</taxon>
    </lineage>
</organism>
<name>A0A8J3W7V6_9ACTN</name>
<gene>
    <name evidence="2" type="ORF">Plo01_54520</name>
</gene>
<accession>A0A8J3W7V6</accession>
<dbReference type="AlphaFoldDB" id="A0A8J3W7V6"/>